<evidence type="ECO:0000256" key="3">
    <source>
        <dbReference type="ARBA" id="ARBA00022558"/>
    </source>
</evidence>
<proteinExistence type="inferred from homology"/>
<comment type="caution">
    <text evidence="9">The sequence shown here is derived from an EMBL/GenBank/DDBJ whole genome shotgun (WGS) entry which is preliminary data.</text>
</comment>
<name>A0A7W4W8D2_9GAMM</name>
<keyword evidence="7" id="KW-0732">Signal</keyword>
<gene>
    <name evidence="9" type="ORF">FHR99_002991</name>
</gene>
<dbReference type="GO" id="GO:0046872">
    <property type="term" value="F:metal ion binding"/>
    <property type="evidence" value="ECO:0007669"/>
    <property type="project" value="UniProtKB-KW"/>
</dbReference>
<dbReference type="InterPro" id="IPR018247">
    <property type="entry name" value="EF_Hand_1_Ca_BS"/>
</dbReference>
<accession>A0A7W4W8D2</accession>
<evidence type="ECO:0000256" key="1">
    <source>
        <dbReference type="ARBA" id="ARBA00004561"/>
    </source>
</evidence>
<dbReference type="InterPro" id="IPR011047">
    <property type="entry name" value="Quinoprotein_ADH-like_sf"/>
</dbReference>
<reference evidence="9 10" key="1">
    <citation type="submission" date="2020-08" db="EMBL/GenBank/DDBJ databases">
        <title>Genomic Encyclopedia of Type Strains, Phase III (KMG-III): the genomes of soil and plant-associated and newly described type strains.</title>
        <authorList>
            <person name="Whitman W."/>
        </authorList>
    </citation>
    <scope>NUCLEOTIDE SEQUENCE [LARGE SCALE GENOMIC DNA]</scope>
    <source>
        <strain evidence="9 10">CECT 8654</strain>
    </source>
</reference>
<keyword evidence="4" id="KW-0479">Metal-binding</keyword>
<dbReference type="InterPro" id="IPR036465">
    <property type="entry name" value="vWFA_dom_sf"/>
</dbReference>
<organism evidence="9 10">
    <name type="scientific">Litorivivens lipolytica</name>
    <dbReference type="NCBI Taxonomy" id="1524264"/>
    <lineage>
        <taxon>Bacteria</taxon>
        <taxon>Pseudomonadati</taxon>
        <taxon>Pseudomonadota</taxon>
        <taxon>Gammaproteobacteria</taxon>
        <taxon>Litorivivens</taxon>
    </lineage>
</organism>
<dbReference type="Proteomes" id="UP000537130">
    <property type="component" value="Unassembled WGS sequence"/>
</dbReference>
<keyword evidence="10" id="KW-1185">Reference proteome</keyword>
<feature type="chain" id="PRO_5031329434" evidence="7">
    <location>
        <begin position="25"/>
        <end position="1175"/>
    </location>
</feature>
<keyword evidence="3" id="KW-1029">Fimbrium biogenesis</keyword>
<evidence type="ECO:0000313" key="9">
    <source>
        <dbReference type="EMBL" id="MBB3048717.1"/>
    </source>
</evidence>
<dbReference type="InterPro" id="IPR008707">
    <property type="entry name" value="B-propeller_PilY1"/>
</dbReference>
<comment type="similarity">
    <text evidence="2">Belongs to the PilY1 family.</text>
</comment>
<dbReference type="GO" id="GO:0009289">
    <property type="term" value="C:pilus"/>
    <property type="evidence" value="ECO:0007669"/>
    <property type="project" value="UniProtKB-SubCell"/>
</dbReference>
<dbReference type="PROSITE" id="PS00018">
    <property type="entry name" value="EF_HAND_1"/>
    <property type="match status" value="1"/>
</dbReference>
<dbReference type="Pfam" id="PF05567">
    <property type="entry name" value="T4P_PilY1"/>
    <property type="match status" value="1"/>
</dbReference>
<keyword evidence="6" id="KW-0281">Fimbrium</keyword>
<keyword evidence="5" id="KW-0106">Calcium</keyword>
<feature type="signal peptide" evidence="7">
    <location>
        <begin position="1"/>
        <end position="24"/>
    </location>
</feature>
<evidence type="ECO:0000259" key="8">
    <source>
        <dbReference type="Pfam" id="PF05567"/>
    </source>
</evidence>
<dbReference type="RefSeq" id="WP_183411485.1">
    <property type="nucleotide sequence ID" value="NZ_JACHWY010000003.1"/>
</dbReference>
<dbReference type="SUPFAM" id="SSF50998">
    <property type="entry name" value="Quinoprotein alcohol dehydrogenase-like"/>
    <property type="match status" value="1"/>
</dbReference>
<evidence type="ECO:0000313" key="10">
    <source>
        <dbReference type="Proteomes" id="UP000537130"/>
    </source>
</evidence>
<sequence length="1175" mass="126941">MKTATHDKTILTMIFGLITASANSAVDIAQTPLSQATGAPPNILLAIDDSGSMDSEVLLPTNDGALWWNTDTQGFVGLNANDEEESGVLNVNAAGSANGTWKKYVYLFPNGTGTGKRIYGDSDNDHFAVPPTAEFAFARSPDFNRAYFNPADIYAPWPSAGDTAWVRIDPTSAPSDPARGDASFNLTQSISSDSTNNVFTFFRGMKLPDGSTVDEKTNMEVSYYPATFYLKEALHPDLGYTGATLTGKAPDGSNLIGYEIKSANFQTTDHYNAMIRNFANWFSYYRKRHLATRAGVAHSFFDVRNARVGEFTINNRSDVTMHALSDSSERNSFFNTVYSRGGNSGGTPNRPALKHAGDQLKRTGSSAPITHACQSNAAILFTDGYSNPDDVGIGNEDGDKGAPYADSESGTMADIAMKYYANHLRDDLDTGKVPLPEACSRNDRSPALDCNSNLHMLTYAVTLGSRGFLFDPDNPIDPYANPPAWPTDFPVRSPTAVDDLWHATINGRGQLLNASKPVEIATKLKAAVTRILQSVGSASAVATNSTRLDTDTLVFQARYDSRDWSGQILAYKVASDGKLDSLEWSTDSSGKIPAYDVRKLFTWSPANSDGAAFTWNTLDSSQQSVLTADITDTAVASVLGPQRLQWLRGDRRQEGSNTAFRIRSKVLGDVINSNPYFHWKQDYGFSKLGGTEGPSYSGWLESKASKSAMIYVGANDGMLHAFKANTGEEQFGYVPAGVFNALYTLTKPDYSHRYFVDGSPRVLDAYINNAWRSILIGATGAGGRSIFALDVSDPENFDADDVLWEFSTTTSSTDKLGVAMSEPVIARLESGDWVAIFGNGYNSGDTVKLFIVNLSDGSLLKAIDTKVSGTDNGLSSVVPVDEDGDRITDTVYAGDLAGNIWKFDLTSSNRNGWGVAYGTNTTPAPLFVARDTSNVAQPITSRIAVGRHPEEGVMVYVGTGKYLESSDSTVGDSPQVQTFYGLQDKGAVIDSRSDLQEQTISAQGSRALNGTNNRANADLRVVSSSNVDYSSKKGWYLDLKLSSASHGSGERVIDQAILRYDRIIFATMAPSADPCNFGGTSWLMELNAMTGGRLDEAVFDANDDGVINSADMISSNNTLIAPSGKHFDEMISRPGIIGAGEKEYKYTSGSRGSLGMTTERGAGTELGRQSWWQLR</sequence>
<evidence type="ECO:0000256" key="4">
    <source>
        <dbReference type="ARBA" id="ARBA00022723"/>
    </source>
</evidence>
<evidence type="ECO:0000256" key="2">
    <source>
        <dbReference type="ARBA" id="ARBA00008387"/>
    </source>
</evidence>
<comment type="subcellular location">
    <subcellularLocation>
        <location evidence="1">Fimbrium</location>
    </subcellularLocation>
</comment>
<protein>
    <submittedName>
        <fullName evidence="9">Type IV pilus assembly protein PilY1</fullName>
    </submittedName>
</protein>
<dbReference type="EMBL" id="JACHWY010000003">
    <property type="protein sequence ID" value="MBB3048717.1"/>
    <property type="molecule type" value="Genomic_DNA"/>
</dbReference>
<evidence type="ECO:0000256" key="7">
    <source>
        <dbReference type="SAM" id="SignalP"/>
    </source>
</evidence>
<dbReference type="Gene3D" id="3.40.50.410">
    <property type="entry name" value="von Willebrand factor, type A domain"/>
    <property type="match status" value="1"/>
</dbReference>
<dbReference type="AlphaFoldDB" id="A0A7W4W8D2"/>
<evidence type="ECO:0000256" key="5">
    <source>
        <dbReference type="ARBA" id="ARBA00022837"/>
    </source>
</evidence>
<feature type="domain" description="PilY1 beta-propeller" evidence="8">
    <location>
        <begin position="667"/>
        <end position="1003"/>
    </location>
</feature>
<evidence type="ECO:0000256" key="6">
    <source>
        <dbReference type="ARBA" id="ARBA00023263"/>
    </source>
</evidence>